<gene>
    <name evidence="4" type="ORF">DM860_008261</name>
</gene>
<comment type="caution">
    <text evidence="4">The sequence shown here is derived from an EMBL/GenBank/DDBJ whole genome shotgun (WGS) entry which is preliminary data.</text>
</comment>
<reference evidence="4 5" key="1">
    <citation type="submission" date="2018-06" db="EMBL/GenBank/DDBJ databases">
        <title>The Genome of Cuscuta australis (Dodder) Provides Insight into the Evolution of Plant Parasitism.</title>
        <authorList>
            <person name="Liu H."/>
        </authorList>
    </citation>
    <scope>NUCLEOTIDE SEQUENCE [LARGE SCALE GENOMIC DNA]</scope>
    <source>
        <strain evidence="5">cv. Yunnan</strain>
        <tissue evidence="4">Vines</tissue>
    </source>
</reference>
<dbReference type="AlphaFoldDB" id="A0A328D726"/>
<evidence type="ECO:0000256" key="2">
    <source>
        <dbReference type="SAM" id="Coils"/>
    </source>
</evidence>
<organism evidence="4 5">
    <name type="scientific">Cuscuta australis</name>
    <dbReference type="NCBI Taxonomy" id="267555"/>
    <lineage>
        <taxon>Eukaryota</taxon>
        <taxon>Viridiplantae</taxon>
        <taxon>Streptophyta</taxon>
        <taxon>Embryophyta</taxon>
        <taxon>Tracheophyta</taxon>
        <taxon>Spermatophyta</taxon>
        <taxon>Magnoliopsida</taxon>
        <taxon>eudicotyledons</taxon>
        <taxon>Gunneridae</taxon>
        <taxon>Pentapetalae</taxon>
        <taxon>asterids</taxon>
        <taxon>lamiids</taxon>
        <taxon>Solanales</taxon>
        <taxon>Convolvulaceae</taxon>
        <taxon>Cuscuteae</taxon>
        <taxon>Cuscuta</taxon>
        <taxon>Cuscuta subgen. Grammica</taxon>
        <taxon>Cuscuta sect. Cleistogrammica</taxon>
    </lineage>
</organism>
<dbReference type="PANTHER" id="PTHR31471">
    <property type="entry name" value="OS02G0116800 PROTEIN"/>
    <property type="match status" value="1"/>
</dbReference>
<evidence type="ECO:0000256" key="1">
    <source>
        <dbReference type="ARBA" id="ARBA00005711"/>
    </source>
</evidence>
<name>A0A328D726_9ASTE</name>
<evidence type="ECO:0000313" key="5">
    <source>
        <dbReference type="Proteomes" id="UP000249390"/>
    </source>
</evidence>
<sequence length="126" mass="15203">MRSRRTAPDPMMPPVFQDPRADEWEQRQLDKIKQRYEKQEEIVATWENEHKHKAELKYEKIEAELKEKMARALRRYEEEIEGIEGISREARAQLESEKKREEHKVKEEANQIRFTGTFPEQSCSLM</sequence>
<accession>A0A328D726</accession>
<dbReference type="PANTHER" id="PTHR31471:SF51">
    <property type="entry name" value="REMORIN FAMILY PROTEIN"/>
    <property type="match status" value="1"/>
</dbReference>
<feature type="domain" description="Remorin C-terminal" evidence="3">
    <location>
        <begin position="19"/>
        <end position="120"/>
    </location>
</feature>
<evidence type="ECO:0000259" key="3">
    <source>
        <dbReference type="Pfam" id="PF03763"/>
    </source>
</evidence>
<dbReference type="Proteomes" id="UP000249390">
    <property type="component" value="Unassembled WGS sequence"/>
</dbReference>
<protein>
    <recommendedName>
        <fullName evidence="3">Remorin C-terminal domain-containing protein</fullName>
    </recommendedName>
</protein>
<dbReference type="InterPro" id="IPR005516">
    <property type="entry name" value="Remorin_C"/>
</dbReference>
<proteinExistence type="inferred from homology"/>
<feature type="coiled-coil region" evidence="2">
    <location>
        <begin position="29"/>
        <end position="111"/>
    </location>
</feature>
<keyword evidence="5" id="KW-1185">Reference proteome</keyword>
<dbReference type="Pfam" id="PF03763">
    <property type="entry name" value="Remorin_C"/>
    <property type="match status" value="1"/>
</dbReference>
<dbReference type="EMBL" id="NQVE01000195">
    <property type="protein sequence ID" value="RAL40121.1"/>
    <property type="molecule type" value="Genomic_DNA"/>
</dbReference>
<evidence type="ECO:0000313" key="4">
    <source>
        <dbReference type="EMBL" id="RAL40121.1"/>
    </source>
</evidence>
<keyword evidence="2" id="KW-0175">Coiled coil</keyword>
<comment type="similarity">
    <text evidence="1">Belongs to the remorin family.</text>
</comment>